<dbReference type="SUPFAM" id="SSF52540">
    <property type="entry name" value="P-loop containing nucleoside triphosphate hydrolases"/>
    <property type="match status" value="1"/>
</dbReference>
<accession>A0ABV0BEI6</accession>
<sequence length="278" mass="31026">MTGAVWLASYPRSGNTWTRLALRSLQGGGEAVEFADIGRFGKLSTRRELIDRALEVDSGMLTEAETQELRPDMHAVLYGRADPPPLVKTHDAWLRTPAGRPIFDARFTHGAIYLIRDPRDVVLSWASFIDWPVDNTITFMANPKASLGHATDQIGIQVRQTMGSWSSHALSWIDESGLAPLVIRYEDMLADPADTLARMAAHLDWDVDAAAIDGAVATTRFDRLADQETRHGFTEKGTRTDRFFRSGIAGAWREQLSAEQAARIEREHEAVMTRFGYL</sequence>
<organism evidence="4 5">
    <name type="scientific">Sphingomonas rustica</name>
    <dbReference type="NCBI Taxonomy" id="3103142"/>
    <lineage>
        <taxon>Bacteria</taxon>
        <taxon>Pseudomonadati</taxon>
        <taxon>Pseudomonadota</taxon>
        <taxon>Alphaproteobacteria</taxon>
        <taxon>Sphingomonadales</taxon>
        <taxon>Sphingomonadaceae</taxon>
        <taxon>Sphingomonas</taxon>
    </lineage>
</organism>
<evidence type="ECO:0000256" key="2">
    <source>
        <dbReference type="ARBA" id="ARBA00022679"/>
    </source>
</evidence>
<dbReference type="PANTHER" id="PTHR11783">
    <property type="entry name" value="SULFOTRANSFERASE SULT"/>
    <property type="match status" value="1"/>
</dbReference>
<keyword evidence="5" id="KW-1185">Reference proteome</keyword>
<feature type="domain" description="Sulfotransferase" evidence="3">
    <location>
        <begin position="5"/>
        <end position="275"/>
    </location>
</feature>
<evidence type="ECO:0000256" key="1">
    <source>
        <dbReference type="ARBA" id="ARBA00005771"/>
    </source>
</evidence>
<dbReference type="InterPro" id="IPR027417">
    <property type="entry name" value="P-loop_NTPase"/>
</dbReference>
<dbReference type="InterPro" id="IPR000863">
    <property type="entry name" value="Sulfotransferase_dom"/>
</dbReference>
<comment type="caution">
    <text evidence="4">The sequence shown here is derived from an EMBL/GenBank/DDBJ whole genome shotgun (WGS) entry which is preliminary data.</text>
</comment>
<keyword evidence="2" id="KW-0808">Transferase</keyword>
<dbReference type="EMBL" id="JBDIZK010000021">
    <property type="protein sequence ID" value="MEN3749957.1"/>
    <property type="molecule type" value="Genomic_DNA"/>
</dbReference>
<gene>
    <name evidence="4" type="ORF">TPR58_22485</name>
</gene>
<comment type="similarity">
    <text evidence="1">Belongs to the sulfotransferase 1 family.</text>
</comment>
<evidence type="ECO:0000259" key="3">
    <source>
        <dbReference type="Pfam" id="PF00685"/>
    </source>
</evidence>
<dbReference type="Proteomes" id="UP001427805">
    <property type="component" value="Unassembled WGS sequence"/>
</dbReference>
<evidence type="ECO:0000313" key="5">
    <source>
        <dbReference type="Proteomes" id="UP001427805"/>
    </source>
</evidence>
<proteinExistence type="inferred from homology"/>
<evidence type="ECO:0000313" key="4">
    <source>
        <dbReference type="EMBL" id="MEN3749957.1"/>
    </source>
</evidence>
<dbReference type="Pfam" id="PF00685">
    <property type="entry name" value="Sulfotransfer_1"/>
    <property type="match status" value="1"/>
</dbReference>
<dbReference type="RefSeq" id="WP_346249006.1">
    <property type="nucleotide sequence ID" value="NZ_JBDIZK010000021.1"/>
</dbReference>
<dbReference type="Gene3D" id="3.40.50.300">
    <property type="entry name" value="P-loop containing nucleotide triphosphate hydrolases"/>
    <property type="match status" value="1"/>
</dbReference>
<name>A0ABV0BEI6_9SPHN</name>
<reference evidence="4 5" key="1">
    <citation type="submission" date="2024-05" db="EMBL/GenBank/DDBJ databases">
        <title>Sphingomonas sp. HF-S3 16S ribosomal RNA gene Genome sequencing and assembly.</title>
        <authorList>
            <person name="Lee H."/>
        </authorList>
    </citation>
    <scope>NUCLEOTIDE SEQUENCE [LARGE SCALE GENOMIC DNA]</scope>
    <source>
        <strain evidence="4 5">HF-S3</strain>
    </source>
</reference>
<protein>
    <submittedName>
        <fullName evidence="4">Sulfotransferase domain-containing protein</fullName>
    </submittedName>
</protein>